<protein>
    <submittedName>
        <fullName evidence="1">Uncharacterized protein</fullName>
    </submittedName>
</protein>
<accession>A0A3N6QX10</accession>
<sequence>MQAEACRCQLSYPDDVSMQVKVLREVLQLEWNGSWKCSIIYNENEEWQYRAGAKWLAWRLDVESTWS</sequence>
<organism evidence="1 2">
    <name type="scientific">Brassica cretica</name>
    <name type="common">Mustard</name>
    <dbReference type="NCBI Taxonomy" id="69181"/>
    <lineage>
        <taxon>Eukaryota</taxon>
        <taxon>Viridiplantae</taxon>
        <taxon>Streptophyta</taxon>
        <taxon>Embryophyta</taxon>
        <taxon>Tracheophyta</taxon>
        <taxon>Spermatophyta</taxon>
        <taxon>Magnoliopsida</taxon>
        <taxon>eudicotyledons</taxon>
        <taxon>Gunneridae</taxon>
        <taxon>Pentapetalae</taxon>
        <taxon>rosids</taxon>
        <taxon>malvids</taxon>
        <taxon>Brassicales</taxon>
        <taxon>Brassicaceae</taxon>
        <taxon>Brassiceae</taxon>
        <taxon>Brassica</taxon>
    </lineage>
</organism>
<evidence type="ECO:0000313" key="2">
    <source>
        <dbReference type="Proteomes" id="UP000712281"/>
    </source>
</evidence>
<reference evidence="1" key="1">
    <citation type="submission" date="2019-12" db="EMBL/GenBank/DDBJ databases">
        <title>Genome sequencing and annotation of Brassica cretica.</title>
        <authorList>
            <person name="Studholme D.J."/>
            <person name="Sarris P.F."/>
        </authorList>
    </citation>
    <scope>NUCLEOTIDE SEQUENCE</scope>
    <source>
        <strain evidence="1">PFS-001/15</strain>
        <tissue evidence="1">Leaf</tissue>
    </source>
</reference>
<dbReference type="Proteomes" id="UP000712281">
    <property type="component" value="Unassembled WGS sequence"/>
</dbReference>
<dbReference type="EMBL" id="QGKW02000007">
    <property type="protein sequence ID" value="KAF2617511.1"/>
    <property type="molecule type" value="Genomic_DNA"/>
</dbReference>
<comment type="caution">
    <text evidence="1">The sequence shown here is derived from an EMBL/GenBank/DDBJ whole genome shotgun (WGS) entry which is preliminary data.</text>
</comment>
<name>A0A3N6QX10_BRACR</name>
<evidence type="ECO:0000313" key="1">
    <source>
        <dbReference type="EMBL" id="KAF2617511.1"/>
    </source>
</evidence>
<proteinExistence type="predicted"/>
<gene>
    <name evidence="1" type="ORF">F2Q68_00038706</name>
</gene>
<dbReference type="AlphaFoldDB" id="A0A3N6QX10"/>